<evidence type="ECO:0000256" key="4">
    <source>
        <dbReference type="ARBA" id="ARBA00022801"/>
    </source>
</evidence>
<dbReference type="SMART" id="SM00248">
    <property type="entry name" value="ANK"/>
    <property type="match status" value="2"/>
</dbReference>
<dbReference type="InterPro" id="IPR012338">
    <property type="entry name" value="Beta-lactam/transpept-like"/>
</dbReference>
<comment type="similarity">
    <text evidence="1">Belongs to the glutaminase family.</text>
</comment>
<evidence type="ECO:0000256" key="3">
    <source>
        <dbReference type="ARBA" id="ARBA00012918"/>
    </source>
</evidence>
<evidence type="ECO:0000256" key="1">
    <source>
        <dbReference type="ARBA" id="ARBA00011076"/>
    </source>
</evidence>
<dbReference type="AlphaFoldDB" id="A0A7S3N946"/>
<gene>
    <name evidence="7" type="ORF">EHAR0213_LOCUS7312</name>
</gene>
<dbReference type="GO" id="GO:0006543">
    <property type="term" value="P:L-glutamine catabolic process"/>
    <property type="evidence" value="ECO:0007669"/>
    <property type="project" value="TreeGrafter"/>
</dbReference>
<dbReference type="GO" id="GO:0006537">
    <property type="term" value="P:glutamate biosynthetic process"/>
    <property type="evidence" value="ECO:0007669"/>
    <property type="project" value="TreeGrafter"/>
</dbReference>
<dbReference type="EMBL" id="HBII01017331">
    <property type="protein sequence ID" value="CAE0348401.1"/>
    <property type="molecule type" value="Transcribed_RNA"/>
</dbReference>
<dbReference type="InterPro" id="IPR036770">
    <property type="entry name" value="Ankyrin_rpt-contain_sf"/>
</dbReference>
<dbReference type="Pfam" id="PF04960">
    <property type="entry name" value="Glutaminase"/>
    <property type="match status" value="1"/>
</dbReference>
<proteinExistence type="inferred from homology"/>
<protein>
    <recommendedName>
        <fullName evidence="3">glutaminase</fullName>
        <ecNumber evidence="3">3.5.1.2</ecNumber>
    </recommendedName>
</protein>
<keyword evidence="4" id="KW-0378">Hydrolase</keyword>
<keyword evidence="6" id="KW-0040">ANK repeat</keyword>
<name>A0A7S3N946_9SPIT</name>
<dbReference type="InterPro" id="IPR002110">
    <property type="entry name" value="Ankyrin_rpt"/>
</dbReference>
<comment type="catalytic activity">
    <reaction evidence="5">
        <text>L-glutamine + H2O = L-glutamate + NH4(+)</text>
        <dbReference type="Rhea" id="RHEA:15889"/>
        <dbReference type="ChEBI" id="CHEBI:15377"/>
        <dbReference type="ChEBI" id="CHEBI:28938"/>
        <dbReference type="ChEBI" id="CHEBI:29985"/>
        <dbReference type="ChEBI" id="CHEBI:58359"/>
        <dbReference type="EC" id="3.5.1.2"/>
    </reaction>
</comment>
<sequence>MNTFSGKWAFKCGLPAKTSISGASILVVPNTLGVVVWSPPLDKHYNSKKGELFLDEFVRMFKYNDIDHVYGAGIMKKIATKVAFSNSHEKDSVNLLYLAKQGKLRDVRRAIANGLNVNYPDYDHRTPLHIACNYGRFEIVKYLVSHGAKIDVKDNFGNTPIDEAKENNFECIVEYLTRQSCQPTQSGV</sequence>
<accession>A0A7S3N946</accession>
<dbReference type="PROSITE" id="PS50297">
    <property type="entry name" value="ANK_REP_REGION"/>
    <property type="match status" value="1"/>
</dbReference>
<dbReference type="GO" id="GO:0004359">
    <property type="term" value="F:glutaminase activity"/>
    <property type="evidence" value="ECO:0007669"/>
    <property type="project" value="UniProtKB-EC"/>
</dbReference>
<evidence type="ECO:0000256" key="6">
    <source>
        <dbReference type="PROSITE-ProRule" id="PRU00023"/>
    </source>
</evidence>
<comment type="subunit">
    <text evidence="2">Homotetramer.</text>
</comment>
<dbReference type="Gene3D" id="3.40.710.10">
    <property type="entry name" value="DD-peptidase/beta-lactamase superfamily"/>
    <property type="match status" value="1"/>
</dbReference>
<reference evidence="7" key="1">
    <citation type="submission" date="2021-01" db="EMBL/GenBank/DDBJ databases">
        <authorList>
            <person name="Corre E."/>
            <person name="Pelletier E."/>
            <person name="Niang G."/>
            <person name="Scheremetjew M."/>
            <person name="Finn R."/>
            <person name="Kale V."/>
            <person name="Holt S."/>
            <person name="Cochrane G."/>
            <person name="Meng A."/>
            <person name="Brown T."/>
            <person name="Cohen L."/>
        </authorList>
    </citation>
    <scope>NUCLEOTIDE SEQUENCE</scope>
    <source>
        <strain evidence="7">FSP1.4</strain>
    </source>
</reference>
<dbReference type="PANTHER" id="PTHR12544:SF29">
    <property type="entry name" value="GLUTAMINASE"/>
    <property type="match status" value="1"/>
</dbReference>
<dbReference type="PROSITE" id="PS50088">
    <property type="entry name" value="ANK_REPEAT"/>
    <property type="match status" value="1"/>
</dbReference>
<evidence type="ECO:0000256" key="2">
    <source>
        <dbReference type="ARBA" id="ARBA00011881"/>
    </source>
</evidence>
<organism evidence="7">
    <name type="scientific">Euplotes harpa</name>
    <dbReference type="NCBI Taxonomy" id="151035"/>
    <lineage>
        <taxon>Eukaryota</taxon>
        <taxon>Sar</taxon>
        <taxon>Alveolata</taxon>
        <taxon>Ciliophora</taxon>
        <taxon>Intramacronucleata</taxon>
        <taxon>Spirotrichea</taxon>
        <taxon>Hypotrichia</taxon>
        <taxon>Euplotida</taxon>
        <taxon>Euplotidae</taxon>
        <taxon>Euplotes</taxon>
    </lineage>
</organism>
<dbReference type="PANTHER" id="PTHR12544">
    <property type="entry name" value="GLUTAMINASE"/>
    <property type="match status" value="1"/>
</dbReference>
<dbReference type="SUPFAM" id="SSF48403">
    <property type="entry name" value="Ankyrin repeat"/>
    <property type="match status" value="1"/>
</dbReference>
<feature type="repeat" description="ANK" evidence="6">
    <location>
        <begin position="123"/>
        <end position="155"/>
    </location>
</feature>
<evidence type="ECO:0000256" key="5">
    <source>
        <dbReference type="ARBA" id="ARBA00049534"/>
    </source>
</evidence>
<dbReference type="InterPro" id="IPR015868">
    <property type="entry name" value="Glutaminase"/>
</dbReference>
<dbReference type="Pfam" id="PF12796">
    <property type="entry name" value="Ank_2"/>
    <property type="match status" value="1"/>
</dbReference>
<dbReference type="SUPFAM" id="SSF56601">
    <property type="entry name" value="beta-lactamase/transpeptidase-like"/>
    <property type="match status" value="1"/>
</dbReference>
<dbReference type="EC" id="3.5.1.2" evidence="3"/>
<evidence type="ECO:0000313" key="7">
    <source>
        <dbReference type="EMBL" id="CAE0348401.1"/>
    </source>
</evidence>
<dbReference type="Gene3D" id="1.25.40.20">
    <property type="entry name" value="Ankyrin repeat-containing domain"/>
    <property type="match status" value="1"/>
</dbReference>